<proteinExistence type="predicted"/>
<evidence type="ECO:0008006" key="5">
    <source>
        <dbReference type="Google" id="ProtNLM"/>
    </source>
</evidence>
<sequence length="253" mass="27478">MKKLNLFKKNKLWLAGLGIATMSSLVLGACGTNDITPSNNSNSINNNSEQHNPDNSEGANSSKNTSEPNIPIIPQATENQLAAAKILLQTPTIKTVLNNNKSAAWATITANLLTVNEVGIFSQDTVKDAKTALGVLTSTALTEVDQSKAEAASVMTLINTLETQLKTAENDPTIVPNNKKDQFRAAVNEVKVQTNNLLAKLNALPTKVGKGINLLDDVKKNIWNCFSSLYSSQFDNIKYHLSYFEKSSWKLSK</sequence>
<reference evidence="3" key="1">
    <citation type="submission" date="2023-07" db="EMBL/GenBank/DDBJ databases">
        <title>Genomic Encyclopedia of Type Strains, Phase IV (KMG-IV): sequencing the most valuable type-strain genomes for metagenomic binning, comparative biology and taxonomic classification.</title>
        <authorList>
            <person name="Goeker M."/>
        </authorList>
    </citation>
    <scope>NUCLEOTIDE SEQUENCE [LARGE SCALE GENOMIC DNA]</scope>
    <source>
        <strain evidence="3">DSM 21204</strain>
    </source>
</reference>
<dbReference type="RefSeq" id="WP_256547334.1">
    <property type="nucleotide sequence ID" value="NZ_CP101809.1"/>
</dbReference>
<accession>A0ABU0LZ43</accession>
<evidence type="ECO:0000256" key="2">
    <source>
        <dbReference type="SAM" id="SignalP"/>
    </source>
</evidence>
<evidence type="ECO:0000256" key="1">
    <source>
        <dbReference type="SAM" id="MobiDB-lite"/>
    </source>
</evidence>
<comment type="caution">
    <text evidence="3">The sequence shown here is derived from an EMBL/GenBank/DDBJ whole genome shotgun (WGS) entry which is preliminary data.</text>
</comment>
<keyword evidence="4" id="KW-1185">Reference proteome</keyword>
<organism evidence="3 4">
    <name type="scientific">Mycoplasmoides fastidiosum</name>
    <dbReference type="NCBI Taxonomy" id="92758"/>
    <lineage>
        <taxon>Bacteria</taxon>
        <taxon>Bacillati</taxon>
        <taxon>Mycoplasmatota</taxon>
        <taxon>Mycoplasmoidales</taxon>
        <taxon>Mycoplasmoidaceae</taxon>
        <taxon>Mycoplasmoides</taxon>
    </lineage>
</organism>
<feature type="chain" id="PRO_5045527898" description="Lipoprotein" evidence="2">
    <location>
        <begin position="29"/>
        <end position="253"/>
    </location>
</feature>
<name>A0ABU0LZ43_9BACT</name>
<dbReference type="Proteomes" id="UP001240643">
    <property type="component" value="Unassembled WGS sequence"/>
</dbReference>
<feature type="region of interest" description="Disordered" evidence="1">
    <location>
        <begin position="37"/>
        <end position="71"/>
    </location>
</feature>
<feature type="compositionally biased region" description="Polar residues" evidence="1">
    <location>
        <begin position="49"/>
        <end position="68"/>
    </location>
</feature>
<feature type="signal peptide" evidence="2">
    <location>
        <begin position="1"/>
        <end position="28"/>
    </location>
</feature>
<keyword evidence="2" id="KW-0732">Signal</keyword>
<gene>
    <name evidence="3" type="ORF">J2Z62_000410</name>
</gene>
<dbReference type="PROSITE" id="PS51257">
    <property type="entry name" value="PROKAR_LIPOPROTEIN"/>
    <property type="match status" value="1"/>
</dbReference>
<evidence type="ECO:0000313" key="4">
    <source>
        <dbReference type="Proteomes" id="UP001240643"/>
    </source>
</evidence>
<dbReference type="EMBL" id="JAUSWO010000001">
    <property type="protein sequence ID" value="MDQ0513972.1"/>
    <property type="molecule type" value="Genomic_DNA"/>
</dbReference>
<protein>
    <recommendedName>
        <fullName evidence="5">Lipoprotein</fullName>
    </recommendedName>
</protein>
<evidence type="ECO:0000313" key="3">
    <source>
        <dbReference type="EMBL" id="MDQ0513972.1"/>
    </source>
</evidence>
<feature type="compositionally biased region" description="Low complexity" evidence="1">
    <location>
        <begin position="38"/>
        <end position="48"/>
    </location>
</feature>